<dbReference type="PROSITE" id="PS50294">
    <property type="entry name" value="WD_REPEATS_REGION"/>
    <property type="match status" value="11"/>
</dbReference>
<dbReference type="PANTHER" id="PTHR19848:SF8">
    <property type="entry name" value="F-BOX AND WD REPEAT DOMAIN CONTAINING 7"/>
    <property type="match status" value="1"/>
</dbReference>
<keyword evidence="4" id="KW-0175">Coiled coil</keyword>
<dbReference type="InterPro" id="IPR020472">
    <property type="entry name" value="WD40_PAC1"/>
</dbReference>
<protein>
    <submittedName>
        <fullName evidence="5">YD repeat protein</fullName>
    </submittedName>
</protein>
<feature type="repeat" description="WD" evidence="3">
    <location>
        <begin position="1133"/>
        <end position="1174"/>
    </location>
</feature>
<dbReference type="InterPro" id="IPR001680">
    <property type="entry name" value="WD40_rpt"/>
</dbReference>
<feature type="repeat" description="WD" evidence="3">
    <location>
        <begin position="933"/>
        <end position="965"/>
    </location>
</feature>
<feature type="repeat" description="WD" evidence="3">
    <location>
        <begin position="1092"/>
        <end position="1124"/>
    </location>
</feature>
<dbReference type="EMBL" id="CZCS02000214">
    <property type="protein sequence ID" value="VXD23202.1"/>
    <property type="molecule type" value="Genomic_DNA"/>
</dbReference>
<dbReference type="CDD" id="cd00200">
    <property type="entry name" value="WD40"/>
    <property type="match status" value="2"/>
</dbReference>
<feature type="repeat" description="WD" evidence="3">
    <location>
        <begin position="1011"/>
        <end position="1045"/>
    </location>
</feature>
<evidence type="ECO:0000313" key="5">
    <source>
        <dbReference type="EMBL" id="VXD23202.1"/>
    </source>
</evidence>
<dbReference type="InterPro" id="IPR036322">
    <property type="entry name" value="WD40_repeat_dom_sf"/>
</dbReference>
<dbReference type="SUPFAM" id="SSF52540">
    <property type="entry name" value="P-loop containing nucleoside triphosphate hydrolases"/>
    <property type="match status" value="1"/>
</dbReference>
<dbReference type="AlphaFoldDB" id="A0A7Z9E4U8"/>
<gene>
    <name evidence="5" type="ORF">PL9631_710003</name>
</gene>
<proteinExistence type="predicted"/>
<feature type="repeat" description="WD" evidence="3">
    <location>
        <begin position="971"/>
        <end position="1004"/>
    </location>
</feature>
<keyword evidence="2" id="KW-0677">Repeat</keyword>
<keyword evidence="6" id="KW-1185">Reference proteome</keyword>
<feature type="repeat" description="WD" evidence="3">
    <location>
        <begin position="762"/>
        <end position="796"/>
    </location>
</feature>
<dbReference type="SMART" id="SM00320">
    <property type="entry name" value="WD40"/>
    <property type="match status" value="14"/>
</dbReference>
<comment type="caution">
    <text evidence="5">The sequence shown here is derived from an EMBL/GenBank/DDBJ whole genome shotgun (WGS) entry which is preliminary data.</text>
</comment>
<organism evidence="5 6">
    <name type="scientific">Planktothrix paucivesiculata PCC 9631</name>
    <dbReference type="NCBI Taxonomy" id="671071"/>
    <lineage>
        <taxon>Bacteria</taxon>
        <taxon>Bacillati</taxon>
        <taxon>Cyanobacteriota</taxon>
        <taxon>Cyanophyceae</taxon>
        <taxon>Oscillatoriophycideae</taxon>
        <taxon>Oscillatoriales</taxon>
        <taxon>Microcoleaceae</taxon>
        <taxon>Planktothrix</taxon>
    </lineage>
</organism>
<keyword evidence="1 3" id="KW-0853">WD repeat</keyword>
<dbReference type="InterPro" id="IPR027417">
    <property type="entry name" value="P-loop_NTPase"/>
</dbReference>
<evidence type="ECO:0000256" key="3">
    <source>
        <dbReference type="PROSITE-ProRule" id="PRU00221"/>
    </source>
</evidence>
<accession>A0A7Z9E4U8</accession>
<evidence type="ECO:0000313" key="6">
    <source>
        <dbReference type="Proteomes" id="UP000182190"/>
    </source>
</evidence>
<evidence type="ECO:0000256" key="2">
    <source>
        <dbReference type="ARBA" id="ARBA00022737"/>
    </source>
</evidence>
<dbReference type="PRINTS" id="PR00320">
    <property type="entry name" value="GPROTEINBRPT"/>
</dbReference>
<feature type="repeat" description="WD" evidence="3">
    <location>
        <begin position="721"/>
        <end position="755"/>
    </location>
</feature>
<dbReference type="PROSITE" id="PS50082">
    <property type="entry name" value="WD_REPEATS_2"/>
    <property type="match status" value="12"/>
</dbReference>
<feature type="coiled-coil region" evidence="4">
    <location>
        <begin position="478"/>
        <end position="505"/>
    </location>
</feature>
<dbReference type="Pfam" id="PF00400">
    <property type="entry name" value="WD40"/>
    <property type="match status" value="12"/>
</dbReference>
<dbReference type="Gene3D" id="2.130.10.10">
    <property type="entry name" value="YVTN repeat-like/Quinoprotein amine dehydrogenase"/>
    <property type="match status" value="4"/>
</dbReference>
<feature type="repeat" description="WD" evidence="3">
    <location>
        <begin position="639"/>
        <end position="673"/>
    </location>
</feature>
<evidence type="ECO:0000256" key="4">
    <source>
        <dbReference type="SAM" id="Coils"/>
    </source>
</evidence>
<evidence type="ECO:0000256" key="1">
    <source>
        <dbReference type="ARBA" id="ARBA00022574"/>
    </source>
</evidence>
<dbReference type="PROSITE" id="PS00678">
    <property type="entry name" value="WD_REPEATS_1"/>
    <property type="match status" value="2"/>
</dbReference>
<dbReference type="RefSeq" id="WP_231516724.1">
    <property type="nucleotide sequence ID" value="NZ_LR735016.1"/>
</dbReference>
<dbReference type="InterPro" id="IPR015943">
    <property type="entry name" value="WD40/YVTN_repeat-like_dom_sf"/>
</dbReference>
<dbReference type="Pfam" id="PF14516">
    <property type="entry name" value="AAA_35"/>
    <property type="match status" value="1"/>
</dbReference>
<feature type="repeat" description="WD" evidence="3">
    <location>
        <begin position="599"/>
        <end position="631"/>
    </location>
</feature>
<dbReference type="PANTHER" id="PTHR19848">
    <property type="entry name" value="WD40 REPEAT PROTEIN"/>
    <property type="match status" value="1"/>
</dbReference>
<feature type="repeat" description="WD" evidence="3">
    <location>
        <begin position="882"/>
        <end position="913"/>
    </location>
</feature>
<sequence>MELIYHTGSGLTTYNFSLVPHYPLPITHYPLPITHYLFSLFPISMTLYKVGGSLEDHDPTYVIRSSDQHLYHALKAGQFCYVFNSRQMGKSSLMVRTKHQLEAEGYACTVIDMTLIGSQDTTPLQWYKGIAMDLLRGFRCLDKLNFKVWWQEQEGISLLQKLSEFLEILLIQQFPKQNLCIFIDEIDSILSLDFPTDDFFALIRACYNERAINPEYKRLTFALFGVATPSDLIADKNRTPFNIGTAINLTGFTLEESTPLVQGLTESFAQPEVILQEILTWTNGQPFLTQKLLKLVVLNHQQKKDLVAQNSPRLWIKKIVRSQIIEKWESQDEPEHLRTIRDRLFHNSQQTGRLLGIYQTILQETKIQTDESPEQVELLLSGLVLKDQGYLKVRNPIYKEVFNLVWVQQQLAKLRPYSQTFDVWITSCQQDESRLLRGQALKDAQIWSQGKSLSDLDYQFLAASVEADRKEVQISLEAERAKAIEAQLTEEKQRLLQEQKTAKLQRLLLGAITMAFLLASGLGLFAFKQYKEAKVSEIKALTSSSESLLGANRQLDAMIAAIKAKRKLESLGDVDYQTTKNVETVLNQAVYGSYEFNRLNGHKDSVMAVAISPDLQLIATGGEDQTARIWKPDGSILHILKHSGAVWRVVFNPDSNLIVSASLDGSVKLWRVDGTLIQSFQAHQGPAWGVAFSPDGQLIASAGGDSKVKLWTLDGQLLKTFIGHQNFVRSVAFSPDGKMIASGGGDNTIKLWSVDGRLLKTLEGHQKNVWHLSFCPSKNLLISASQDLTAKLWKLDGTLVKTITNDRSFVGVDCQDKQIATIDEENTIKTWNFDGTFIEEFNKFRSFVGYVAISLNGLIKISANNEGVIKLWHLKHNLLKLLTGHQNTIWDVATSRDGQLIASTSVDQTLKLWRSDGTLLQTLKDSGSPVFRSVVFSQDSQILVTGSLNQKVQLWDISNPETSKIKLLKTLVGHQAPINALAISPDGKMIASGDHKTIKIWNFEGKLLHSFPAHNEIIWKLAFSNDGQFLASASADRTAKIWQLEGQLVATLPHNSSVWGVAFSPQNNFVVTSSRDDTLKFWQLDGILINSISGEGKGFNRLAISPDGQTIATAGVDTNVKLWSATGDLLATLPGHQRMVFSVAFTADGNSLVSGSDDRTLIIWDLKNIRALNQLNYACDWVKDYLRTNINVEESDRSLCK</sequence>
<name>A0A7Z9E4U8_9CYAN</name>
<reference evidence="5" key="1">
    <citation type="submission" date="2019-10" db="EMBL/GenBank/DDBJ databases">
        <authorList>
            <consortium name="Genoscope - CEA"/>
            <person name="William W."/>
        </authorList>
    </citation>
    <scope>NUCLEOTIDE SEQUENCE [LARGE SCALE GENOMIC DNA]</scope>
    <source>
        <strain evidence="5">BBR_PRJEB10994</strain>
    </source>
</reference>
<feature type="repeat" description="WD" evidence="3">
    <location>
        <begin position="1051"/>
        <end position="1085"/>
    </location>
</feature>
<dbReference type="Proteomes" id="UP000182190">
    <property type="component" value="Unassembled WGS sequence"/>
</dbReference>
<dbReference type="Gene3D" id="3.40.50.300">
    <property type="entry name" value="P-loop containing nucleotide triphosphate hydrolases"/>
    <property type="match status" value="1"/>
</dbReference>
<dbReference type="SUPFAM" id="SSF50978">
    <property type="entry name" value="WD40 repeat-like"/>
    <property type="match status" value="2"/>
</dbReference>
<dbReference type="InterPro" id="IPR019775">
    <property type="entry name" value="WD40_repeat_CS"/>
</dbReference>
<feature type="repeat" description="WD" evidence="3">
    <location>
        <begin position="680"/>
        <end position="714"/>
    </location>
</feature>